<evidence type="ECO:0000256" key="5">
    <source>
        <dbReference type="ARBA" id="ARBA00022741"/>
    </source>
</evidence>
<dbReference type="FunFam" id="1.10.510.10:FF:000359">
    <property type="entry name" value="Mitogen-activated protein kinase 1, putative, expressed"/>
    <property type="match status" value="1"/>
</dbReference>
<evidence type="ECO:0000313" key="14">
    <source>
        <dbReference type="Proteomes" id="UP000036987"/>
    </source>
</evidence>
<dbReference type="InterPro" id="IPR050538">
    <property type="entry name" value="MAP_kinase_kinase_kinase"/>
</dbReference>
<dbReference type="InterPro" id="IPR011009">
    <property type="entry name" value="Kinase-like_dom_sf"/>
</dbReference>
<dbReference type="Pfam" id="PF00069">
    <property type="entry name" value="Pkinase"/>
    <property type="match status" value="1"/>
</dbReference>
<protein>
    <recommendedName>
        <fullName evidence="2">mitogen-activated protein kinase kinase kinase</fullName>
        <ecNumber evidence="2">2.7.11.25</ecNumber>
    </recommendedName>
</protein>
<evidence type="ECO:0000256" key="2">
    <source>
        <dbReference type="ARBA" id="ARBA00012406"/>
    </source>
</evidence>
<dbReference type="GO" id="GO:0005524">
    <property type="term" value="F:ATP binding"/>
    <property type="evidence" value="ECO:0007669"/>
    <property type="project" value="UniProtKB-UniRule"/>
</dbReference>
<keyword evidence="4" id="KW-0808">Transferase</keyword>
<keyword evidence="5 10" id="KW-0547">Nucleotide-binding</keyword>
<name>A0A0K9NJ26_ZOSMR</name>
<dbReference type="InterPro" id="IPR008271">
    <property type="entry name" value="Ser/Thr_kinase_AS"/>
</dbReference>
<evidence type="ECO:0000313" key="13">
    <source>
        <dbReference type="EMBL" id="KMZ56771.1"/>
    </source>
</evidence>
<evidence type="ECO:0000256" key="9">
    <source>
        <dbReference type="ARBA" id="ARBA00048329"/>
    </source>
</evidence>
<dbReference type="PANTHER" id="PTHR48016:SF29">
    <property type="entry name" value="MITOGEN-ACTIVATED PROTEIN KINASE KINASE KINASE 1-RELATED"/>
    <property type="match status" value="1"/>
</dbReference>
<feature type="domain" description="Protein kinase" evidence="12">
    <location>
        <begin position="325"/>
        <end position="580"/>
    </location>
</feature>
<organism evidence="13 14">
    <name type="scientific">Zostera marina</name>
    <name type="common">Eelgrass</name>
    <dbReference type="NCBI Taxonomy" id="29655"/>
    <lineage>
        <taxon>Eukaryota</taxon>
        <taxon>Viridiplantae</taxon>
        <taxon>Streptophyta</taxon>
        <taxon>Embryophyta</taxon>
        <taxon>Tracheophyta</taxon>
        <taxon>Spermatophyta</taxon>
        <taxon>Magnoliopsida</taxon>
        <taxon>Liliopsida</taxon>
        <taxon>Zosteraceae</taxon>
        <taxon>Zostera</taxon>
    </lineage>
</organism>
<dbReference type="STRING" id="29655.A0A0K9NJ26"/>
<dbReference type="InterPro" id="IPR000719">
    <property type="entry name" value="Prot_kinase_dom"/>
</dbReference>
<dbReference type="GO" id="GO:1902065">
    <property type="term" value="P:response to L-glutamate"/>
    <property type="evidence" value="ECO:0007669"/>
    <property type="project" value="UniProtKB-ARBA"/>
</dbReference>
<keyword evidence="7 10" id="KW-0067">ATP-binding</keyword>
<dbReference type="PANTHER" id="PTHR48016">
    <property type="entry name" value="MAP KINASE KINASE KINASE SSK2-RELATED-RELATED"/>
    <property type="match status" value="1"/>
</dbReference>
<accession>A0A0K9NJ26</accession>
<dbReference type="OrthoDB" id="266718at2759"/>
<keyword evidence="3" id="KW-0723">Serine/threonine-protein kinase</keyword>
<dbReference type="SUPFAM" id="SSF56112">
    <property type="entry name" value="Protein kinase-like (PK-like)"/>
    <property type="match status" value="1"/>
</dbReference>
<dbReference type="Gene3D" id="1.10.510.10">
    <property type="entry name" value="Transferase(Phosphotransferase) domain 1"/>
    <property type="match status" value="1"/>
</dbReference>
<feature type="region of interest" description="Disordered" evidence="11">
    <location>
        <begin position="164"/>
        <end position="204"/>
    </location>
</feature>
<proteinExistence type="inferred from homology"/>
<evidence type="ECO:0000259" key="12">
    <source>
        <dbReference type="PROSITE" id="PS50011"/>
    </source>
</evidence>
<dbReference type="InterPro" id="IPR017441">
    <property type="entry name" value="Protein_kinase_ATP_BS"/>
</dbReference>
<dbReference type="EMBL" id="LFYR01002138">
    <property type="protein sequence ID" value="KMZ56771.1"/>
    <property type="molecule type" value="Genomic_DNA"/>
</dbReference>
<evidence type="ECO:0000256" key="6">
    <source>
        <dbReference type="ARBA" id="ARBA00022777"/>
    </source>
</evidence>
<comment type="similarity">
    <text evidence="1">Belongs to the protein kinase superfamily. STE Ser/Thr protein kinase family. MAP kinase kinase kinase subfamily.</text>
</comment>
<comment type="catalytic activity">
    <reaction evidence="8">
        <text>L-threonyl-[protein] + ATP = O-phospho-L-threonyl-[protein] + ADP + H(+)</text>
        <dbReference type="Rhea" id="RHEA:46608"/>
        <dbReference type="Rhea" id="RHEA-COMP:11060"/>
        <dbReference type="Rhea" id="RHEA-COMP:11605"/>
        <dbReference type="ChEBI" id="CHEBI:15378"/>
        <dbReference type="ChEBI" id="CHEBI:30013"/>
        <dbReference type="ChEBI" id="CHEBI:30616"/>
        <dbReference type="ChEBI" id="CHEBI:61977"/>
        <dbReference type="ChEBI" id="CHEBI:456216"/>
        <dbReference type="EC" id="2.7.11.25"/>
    </reaction>
</comment>
<keyword evidence="14" id="KW-1185">Reference proteome</keyword>
<evidence type="ECO:0000256" key="10">
    <source>
        <dbReference type="PROSITE-ProRule" id="PRU10141"/>
    </source>
</evidence>
<gene>
    <name evidence="13" type="ORF">ZOSMA_91G00370</name>
</gene>
<dbReference type="Proteomes" id="UP000036987">
    <property type="component" value="Unassembled WGS sequence"/>
</dbReference>
<evidence type="ECO:0000256" key="11">
    <source>
        <dbReference type="SAM" id="MobiDB-lite"/>
    </source>
</evidence>
<dbReference type="PROSITE" id="PS00108">
    <property type="entry name" value="PROTEIN_KINASE_ST"/>
    <property type="match status" value="1"/>
</dbReference>
<dbReference type="PROSITE" id="PS50011">
    <property type="entry name" value="PROTEIN_KINASE_DOM"/>
    <property type="match status" value="1"/>
</dbReference>
<comment type="catalytic activity">
    <reaction evidence="9">
        <text>L-seryl-[protein] + ATP = O-phospho-L-seryl-[protein] + ADP + H(+)</text>
        <dbReference type="Rhea" id="RHEA:17989"/>
        <dbReference type="Rhea" id="RHEA-COMP:9863"/>
        <dbReference type="Rhea" id="RHEA-COMP:11604"/>
        <dbReference type="ChEBI" id="CHEBI:15378"/>
        <dbReference type="ChEBI" id="CHEBI:29999"/>
        <dbReference type="ChEBI" id="CHEBI:30616"/>
        <dbReference type="ChEBI" id="CHEBI:83421"/>
        <dbReference type="ChEBI" id="CHEBI:456216"/>
        <dbReference type="EC" id="2.7.11.25"/>
    </reaction>
</comment>
<evidence type="ECO:0000256" key="3">
    <source>
        <dbReference type="ARBA" id="ARBA00022527"/>
    </source>
</evidence>
<evidence type="ECO:0000256" key="7">
    <source>
        <dbReference type="ARBA" id="ARBA00022840"/>
    </source>
</evidence>
<dbReference type="GO" id="GO:0000165">
    <property type="term" value="P:MAPK cascade"/>
    <property type="evidence" value="ECO:0000318"/>
    <property type="project" value="GO_Central"/>
</dbReference>
<comment type="caution">
    <text evidence="13">The sequence shown here is derived from an EMBL/GenBank/DDBJ whole genome shotgun (WGS) entry which is preliminary data.</text>
</comment>
<evidence type="ECO:0000256" key="8">
    <source>
        <dbReference type="ARBA" id="ARBA00047559"/>
    </source>
</evidence>
<dbReference type="GO" id="GO:0005737">
    <property type="term" value="C:cytoplasm"/>
    <property type="evidence" value="ECO:0000318"/>
    <property type="project" value="GO_Central"/>
</dbReference>
<feature type="region of interest" description="Disordered" evidence="11">
    <location>
        <begin position="13"/>
        <end position="51"/>
    </location>
</feature>
<dbReference type="SMART" id="SM00220">
    <property type="entry name" value="S_TKc"/>
    <property type="match status" value="1"/>
</dbReference>
<feature type="region of interest" description="Disordered" evidence="11">
    <location>
        <begin position="121"/>
        <end position="144"/>
    </location>
</feature>
<dbReference type="PROSITE" id="PS00107">
    <property type="entry name" value="PROTEIN_KINASE_ATP"/>
    <property type="match status" value="1"/>
</dbReference>
<dbReference type="GO" id="GO:0004709">
    <property type="term" value="F:MAP kinase kinase kinase activity"/>
    <property type="evidence" value="ECO:0000318"/>
    <property type="project" value="GO_Central"/>
</dbReference>
<sequence length="591" mass="66293">MIIRRFRRRKLPPSLSQIASTEEAEVDLSRNDRNQNKKKSSSSSPSPSLRLHRTNAVRHIDYVLPEERCCSHSAMRSVKSLDIFRIDGDSEGMLASLCEHLELSSPDDLGISVEEWEEQKLRTKSDASPMSHGLDSVIDRSSSSSPACLLSSMISSDMLVDLPKREEQEREQQTPPSKSTTVSSVVMDLSDSDDSDGTKGGVSPKFFIPPPVSISNLQQGDRIAGWEIVTSFDYQDKKNTGHLLTPSFDTEPSIIQFSDRSQLEGIQTEEDLLEFKQPEFSPPSLKINSPGSFMTFTSIDNDSSSSGTEQFSSPNKASIYNISACNKGEELGRGSYGTVFSAMTSDGCFIAVKEVYLHRDSNDEKQCVQQLEQEISLLKEFKHENIVQYLGTDKDDQKLYIFLELVSYGSLEYIYHEFELKDTQVSGYTRQILNGLKYLHRRKVVHRDIKCSNILVTSNGSVKLADFGLAKQTSKMNGLLSCKGSVFWMAPEVINKKRNGGYGSKADIWSLGCTVLEMLTRKPPYSDFEWQHAMYRIGCGAKPNIPDSLSKYARDFICRCVQVNPNERPTASDLFDDPFVRMQLPCFDSSS</sequence>
<dbReference type="AlphaFoldDB" id="A0A0K9NJ26"/>
<evidence type="ECO:0000256" key="1">
    <source>
        <dbReference type="ARBA" id="ARBA00006529"/>
    </source>
</evidence>
<reference evidence="14" key="1">
    <citation type="journal article" date="2016" name="Nature">
        <title>The genome of the seagrass Zostera marina reveals angiosperm adaptation to the sea.</title>
        <authorList>
            <person name="Olsen J.L."/>
            <person name="Rouze P."/>
            <person name="Verhelst B."/>
            <person name="Lin Y.-C."/>
            <person name="Bayer T."/>
            <person name="Collen J."/>
            <person name="Dattolo E."/>
            <person name="De Paoli E."/>
            <person name="Dittami S."/>
            <person name="Maumus F."/>
            <person name="Michel G."/>
            <person name="Kersting A."/>
            <person name="Lauritano C."/>
            <person name="Lohaus R."/>
            <person name="Toepel M."/>
            <person name="Tonon T."/>
            <person name="Vanneste K."/>
            <person name="Amirebrahimi M."/>
            <person name="Brakel J."/>
            <person name="Bostroem C."/>
            <person name="Chovatia M."/>
            <person name="Grimwood J."/>
            <person name="Jenkins J.W."/>
            <person name="Jueterbock A."/>
            <person name="Mraz A."/>
            <person name="Stam W.T."/>
            <person name="Tice H."/>
            <person name="Bornberg-Bauer E."/>
            <person name="Green P.J."/>
            <person name="Pearson G.A."/>
            <person name="Procaccini G."/>
            <person name="Duarte C.M."/>
            <person name="Schmutz J."/>
            <person name="Reusch T.B.H."/>
            <person name="Van de Peer Y."/>
        </authorList>
    </citation>
    <scope>NUCLEOTIDE SEQUENCE [LARGE SCALE GENOMIC DNA]</scope>
    <source>
        <strain evidence="14">cv. Finnish</strain>
    </source>
</reference>
<dbReference type="EC" id="2.7.11.25" evidence="2"/>
<keyword evidence="6" id="KW-0418">Kinase</keyword>
<dbReference type="OMA" id="RIAGWEI"/>
<feature type="binding site" evidence="10">
    <location>
        <position position="353"/>
    </location>
    <ligand>
        <name>ATP</name>
        <dbReference type="ChEBI" id="CHEBI:30616"/>
    </ligand>
</feature>
<feature type="compositionally biased region" description="Low complexity" evidence="11">
    <location>
        <begin position="173"/>
        <end position="189"/>
    </location>
</feature>
<evidence type="ECO:0000256" key="4">
    <source>
        <dbReference type="ARBA" id="ARBA00022679"/>
    </source>
</evidence>